<dbReference type="Proteomes" id="UP000799640">
    <property type="component" value="Unassembled WGS sequence"/>
</dbReference>
<gene>
    <name evidence="7" type="ORF">EJ06DRAFT_516410</name>
</gene>
<feature type="region of interest" description="Disordered" evidence="6">
    <location>
        <begin position="395"/>
        <end position="421"/>
    </location>
</feature>
<evidence type="ECO:0000256" key="1">
    <source>
        <dbReference type="ARBA" id="ARBA00008838"/>
    </source>
</evidence>
<feature type="compositionally biased region" description="Basic residues" evidence="6">
    <location>
        <begin position="12"/>
        <end position="21"/>
    </location>
</feature>
<sequence length="421" mass="47928">MATLPPQQHAQPSRKGKKAWRKNVDLTQVESGLSTVRDEVITGGVVAEKASEDLFTIDVAPSVPTARAYAKSHKPLKADEILAERSAVPPLDGRKRPATVTDGVLPDKKRRAVSAREMDRLRKIAYGGEAKKAEVLKTDVSATYDPWDAQPVQSAYTFLDPPRKAREPETIRRAPLAMTKSGRPVAAVQTPNPGKSYNPAFADWAALVEKEGTKAVDEEVKRLEEERLEAERIARIEAAQAEEEDKKMESEWESEWETEWDGLSDADVDLKVKRPQRKTQAERNRIRRRKEEERRRTHEEKAKKREQQVAQARALVKQLDKREKAKVKAPVVESESEEEGETLRRRRLGKAPIPEGPLEVVLADELQDSLRLLKPEGNLLTDRFRSLLLRGKIESRAPITQRKKPRRTTTEKWSYKDWKLK</sequence>
<evidence type="ECO:0000256" key="3">
    <source>
        <dbReference type="ARBA" id="ARBA00022517"/>
    </source>
</evidence>
<keyword evidence="8" id="KW-1185">Reference proteome</keyword>
<name>A0A6G1HLK2_9PEZI</name>
<evidence type="ECO:0000256" key="4">
    <source>
        <dbReference type="ARBA" id="ARBA00023242"/>
    </source>
</evidence>
<evidence type="ECO:0000256" key="5">
    <source>
        <dbReference type="PIRNR" id="PIRNR017302"/>
    </source>
</evidence>
<dbReference type="Pfam" id="PF07767">
    <property type="entry name" value="Nop53"/>
    <property type="match status" value="1"/>
</dbReference>
<dbReference type="GO" id="GO:0008097">
    <property type="term" value="F:5S rRNA binding"/>
    <property type="evidence" value="ECO:0007669"/>
    <property type="project" value="TreeGrafter"/>
</dbReference>
<evidence type="ECO:0000256" key="6">
    <source>
        <dbReference type="SAM" id="MobiDB-lite"/>
    </source>
</evidence>
<feature type="compositionally biased region" description="Acidic residues" evidence="6">
    <location>
        <begin position="251"/>
        <end position="267"/>
    </location>
</feature>
<evidence type="ECO:0000256" key="2">
    <source>
        <dbReference type="ARBA" id="ARBA00018339"/>
    </source>
</evidence>
<reference evidence="7" key="1">
    <citation type="journal article" date="2020" name="Stud. Mycol.">
        <title>101 Dothideomycetes genomes: a test case for predicting lifestyles and emergence of pathogens.</title>
        <authorList>
            <person name="Haridas S."/>
            <person name="Albert R."/>
            <person name="Binder M."/>
            <person name="Bloem J."/>
            <person name="Labutti K."/>
            <person name="Salamov A."/>
            <person name="Andreopoulos B."/>
            <person name="Baker S."/>
            <person name="Barry K."/>
            <person name="Bills G."/>
            <person name="Bluhm B."/>
            <person name="Cannon C."/>
            <person name="Castanera R."/>
            <person name="Culley D."/>
            <person name="Daum C."/>
            <person name="Ezra D."/>
            <person name="Gonzalez J."/>
            <person name="Henrissat B."/>
            <person name="Kuo A."/>
            <person name="Liang C."/>
            <person name="Lipzen A."/>
            <person name="Lutzoni F."/>
            <person name="Magnuson J."/>
            <person name="Mondo S."/>
            <person name="Nolan M."/>
            <person name="Ohm R."/>
            <person name="Pangilinan J."/>
            <person name="Park H.-J."/>
            <person name="Ramirez L."/>
            <person name="Alfaro M."/>
            <person name="Sun H."/>
            <person name="Tritt A."/>
            <person name="Yoshinaga Y."/>
            <person name="Zwiers L.-H."/>
            <person name="Turgeon B."/>
            <person name="Goodwin S."/>
            <person name="Spatafora J."/>
            <person name="Crous P."/>
            <person name="Grigoriev I."/>
        </authorList>
    </citation>
    <scope>NUCLEOTIDE SEQUENCE</scope>
    <source>
        <strain evidence="7">CBS 262.69</strain>
    </source>
</reference>
<accession>A0A6G1HLK2</accession>
<dbReference type="GO" id="GO:0005730">
    <property type="term" value="C:nucleolus"/>
    <property type="evidence" value="ECO:0007669"/>
    <property type="project" value="UniProtKB-SubCell"/>
</dbReference>
<dbReference type="GO" id="GO:0005654">
    <property type="term" value="C:nucleoplasm"/>
    <property type="evidence" value="ECO:0007669"/>
    <property type="project" value="UniProtKB-SubCell"/>
</dbReference>
<feature type="compositionally biased region" description="Polar residues" evidence="6">
    <location>
        <begin position="1"/>
        <end position="11"/>
    </location>
</feature>
<proteinExistence type="inferred from homology"/>
<feature type="compositionally biased region" description="Basic and acidic residues" evidence="6">
    <location>
        <begin position="279"/>
        <end position="307"/>
    </location>
</feature>
<protein>
    <recommendedName>
        <fullName evidence="2 5">Ribosome biogenesis protein NOP53</fullName>
    </recommendedName>
</protein>
<comment type="function">
    <text evidence="5">May play a role in ribosome biogenesis.</text>
</comment>
<keyword evidence="3 5" id="KW-0690">Ribosome biogenesis</keyword>
<dbReference type="OrthoDB" id="5072at2759"/>
<dbReference type="GO" id="GO:0006364">
    <property type="term" value="P:rRNA processing"/>
    <property type="evidence" value="ECO:0007669"/>
    <property type="project" value="TreeGrafter"/>
</dbReference>
<feature type="compositionally biased region" description="Basic and acidic residues" evidence="6">
    <location>
        <begin position="408"/>
        <end position="421"/>
    </location>
</feature>
<evidence type="ECO:0000313" key="7">
    <source>
        <dbReference type="EMBL" id="KAF2396729.1"/>
    </source>
</evidence>
<dbReference type="GO" id="GO:0000027">
    <property type="term" value="P:ribosomal large subunit assembly"/>
    <property type="evidence" value="ECO:0007669"/>
    <property type="project" value="UniProtKB-UniRule"/>
</dbReference>
<feature type="region of interest" description="Disordered" evidence="6">
    <location>
        <begin position="1"/>
        <end position="23"/>
    </location>
</feature>
<comment type="similarity">
    <text evidence="1 5">Belongs to the NOP53 family.</text>
</comment>
<organism evidence="7 8">
    <name type="scientific">Trichodelitschia bisporula</name>
    <dbReference type="NCBI Taxonomy" id="703511"/>
    <lineage>
        <taxon>Eukaryota</taxon>
        <taxon>Fungi</taxon>
        <taxon>Dikarya</taxon>
        <taxon>Ascomycota</taxon>
        <taxon>Pezizomycotina</taxon>
        <taxon>Dothideomycetes</taxon>
        <taxon>Dothideomycetes incertae sedis</taxon>
        <taxon>Phaeotrichales</taxon>
        <taxon>Phaeotrichaceae</taxon>
        <taxon>Trichodelitschia</taxon>
    </lineage>
</organism>
<keyword evidence="4 5" id="KW-0539">Nucleus</keyword>
<dbReference type="PANTHER" id="PTHR14211">
    <property type="entry name" value="GLIOMA SUPPRESSOR CANDIDATE REGION GENE 2"/>
    <property type="match status" value="1"/>
</dbReference>
<dbReference type="PANTHER" id="PTHR14211:SF7">
    <property type="entry name" value="RIBOSOME BIOGENESIS PROTEIN NOP53"/>
    <property type="match status" value="1"/>
</dbReference>
<dbReference type="PIRSF" id="PIRSF017302">
    <property type="entry name" value="Gltscr2"/>
    <property type="match status" value="1"/>
</dbReference>
<evidence type="ECO:0000313" key="8">
    <source>
        <dbReference type="Proteomes" id="UP000799640"/>
    </source>
</evidence>
<dbReference type="EMBL" id="ML996706">
    <property type="protein sequence ID" value="KAF2396729.1"/>
    <property type="molecule type" value="Genomic_DNA"/>
</dbReference>
<feature type="region of interest" description="Disordered" evidence="6">
    <location>
        <begin position="238"/>
        <end position="350"/>
    </location>
</feature>
<comment type="subcellular location">
    <subcellularLocation>
        <location evidence="5">Nucleus</location>
        <location evidence="5">Nucleolus</location>
    </subcellularLocation>
    <subcellularLocation>
        <location evidence="5">Nucleus</location>
        <location evidence="5">Nucleoplasm</location>
    </subcellularLocation>
</comment>
<dbReference type="InterPro" id="IPR011687">
    <property type="entry name" value="Nop53/GLTSCR2"/>
</dbReference>
<dbReference type="AlphaFoldDB" id="A0A6G1HLK2"/>